<dbReference type="PATRIC" id="fig|1094466.5.peg.2142"/>
<reference evidence="2 3" key="1">
    <citation type="journal article" date="2012" name="J. Bacteriol.">
        <title>Complete Genome Sequence of Flavobacterium indicum GPSTA100-9T, Isolated from Warm Spring Water.</title>
        <authorList>
            <person name="Barbier P."/>
            <person name="Houel A."/>
            <person name="Loux V."/>
            <person name="Poulain J."/>
            <person name="Bernardet J.F."/>
            <person name="Touchon M."/>
            <person name="Duchaud E."/>
        </authorList>
    </citation>
    <scope>NUCLEOTIDE SEQUENCE [LARGE SCALE GENOMIC DNA]</scope>
    <source>
        <strain evidence="3">DSM 17447 / CIP 109464 / GPTSA100-9</strain>
    </source>
</reference>
<reference evidence="3" key="2">
    <citation type="submission" date="2012-03" db="EMBL/GenBank/DDBJ databases">
        <title>Complete genome sequence of Flavobacterium indicum GPTSA100-9T, isolated from warm spring water.</title>
        <authorList>
            <person name="Barbier P."/>
            <person name="Houel A."/>
            <person name="Loux V."/>
            <person name="Poulain J."/>
            <person name="Bernardet J.-F."/>
            <person name="Touchon M."/>
            <person name="Duchaud E."/>
        </authorList>
    </citation>
    <scope>NUCLEOTIDE SEQUENCE [LARGE SCALE GENOMIC DNA]</scope>
    <source>
        <strain evidence="3">DSM 17447 / CIP 109464 / GPTSA100-9</strain>
    </source>
</reference>
<dbReference type="AlphaFoldDB" id="H8XPP0"/>
<keyword evidence="3" id="KW-1185">Reference proteome</keyword>
<sequence length="104" mass="12095">MVDYWVNYEYIAKELCENKAKPEMHCDGKCHLKKELAKASEEEKPISSDKKATSKQESEVLFFESKTTLISKPILFFTSLKVKNKYQNLYAYLSTHTIFHPPSV</sequence>
<dbReference type="STRING" id="1094466.KQS_10920"/>
<dbReference type="HOGENOM" id="CLU_132570_1_0_10"/>
<accession>H8XPP0</accession>
<evidence type="ECO:0000256" key="1">
    <source>
        <dbReference type="SAM" id="MobiDB-lite"/>
    </source>
</evidence>
<organism evidence="2 3">
    <name type="scientific">Flavobacterium indicum (strain DSM 17447 / CIP 109464 / GPTSA100-9)</name>
    <dbReference type="NCBI Taxonomy" id="1094466"/>
    <lineage>
        <taxon>Bacteria</taxon>
        <taxon>Pseudomonadati</taxon>
        <taxon>Bacteroidota</taxon>
        <taxon>Flavobacteriia</taxon>
        <taxon>Flavobacteriales</taxon>
        <taxon>Flavobacteriaceae</taxon>
        <taxon>Flavobacterium</taxon>
    </lineage>
</organism>
<feature type="region of interest" description="Disordered" evidence="1">
    <location>
        <begin position="38"/>
        <end position="57"/>
    </location>
</feature>
<dbReference type="Proteomes" id="UP000007599">
    <property type="component" value="Chromosome I"/>
</dbReference>
<evidence type="ECO:0000313" key="2">
    <source>
        <dbReference type="EMBL" id="CCG54106.1"/>
    </source>
</evidence>
<gene>
    <name evidence="2" type="ordered locus">KQS_10920</name>
</gene>
<evidence type="ECO:0000313" key="3">
    <source>
        <dbReference type="Proteomes" id="UP000007599"/>
    </source>
</evidence>
<protein>
    <submittedName>
        <fullName evidence="2">Uncharacterized protein</fullName>
    </submittedName>
</protein>
<dbReference type="EMBL" id="HE774682">
    <property type="protein sequence ID" value="CCG54106.1"/>
    <property type="molecule type" value="Genomic_DNA"/>
</dbReference>
<dbReference type="KEGG" id="fin:KQS_10920"/>
<dbReference type="eggNOG" id="ENOG5032ZRJ">
    <property type="taxonomic scope" value="Bacteria"/>
</dbReference>
<proteinExistence type="predicted"/>
<name>H8XPP0_FLAIG</name>